<accession>A0A1V9YDG9</accession>
<organism evidence="5 6">
    <name type="scientific">Achlya hypogyna</name>
    <name type="common">Oomycete</name>
    <name type="synonym">Protoachlya hypogyna</name>
    <dbReference type="NCBI Taxonomy" id="1202772"/>
    <lineage>
        <taxon>Eukaryota</taxon>
        <taxon>Sar</taxon>
        <taxon>Stramenopiles</taxon>
        <taxon>Oomycota</taxon>
        <taxon>Saprolegniomycetes</taxon>
        <taxon>Saprolegniales</taxon>
        <taxon>Achlyaceae</taxon>
        <taxon>Achlya</taxon>
    </lineage>
</organism>
<dbReference type="SUPFAM" id="SSF50952">
    <property type="entry name" value="Soluble quinoprotein glucose dehydrogenase"/>
    <property type="match status" value="1"/>
</dbReference>
<dbReference type="PROSITE" id="PS50082">
    <property type="entry name" value="WD_REPEATS_2"/>
    <property type="match status" value="3"/>
</dbReference>
<dbReference type="OrthoDB" id="6262491at2759"/>
<dbReference type="InterPro" id="IPR001680">
    <property type="entry name" value="WD40_rpt"/>
</dbReference>
<proteinExistence type="predicted"/>
<evidence type="ECO:0000256" key="1">
    <source>
        <dbReference type="ARBA" id="ARBA00022574"/>
    </source>
</evidence>
<dbReference type="PANTHER" id="PTHR45532">
    <property type="entry name" value="WD REPEAT-CONTAINING PROTEIN 97"/>
    <property type="match status" value="1"/>
</dbReference>
<dbReference type="InterPro" id="IPR019775">
    <property type="entry name" value="WD40_repeat_CS"/>
</dbReference>
<dbReference type="Gene3D" id="2.130.10.10">
    <property type="entry name" value="YVTN repeat-like/Quinoprotein amine dehydrogenase"/>
    <property type="match status" value="3"/>
</dbReference>
<dbReference type="SMART" id="SM00320">
    <property type="entry name" value="WD40"/>
    <property type="match status" value="8"/>
</dbReference>
<dbReference type="Proteomes" id="UP000243579">
    <property type="component" value="Unassembled WGS sequence"/>
</dbReference>
<evidence type="ECO:0000313" key="5">
    <source>
        <dbReference type="EMBL" id="OQR83761.1"/>
    </source>
</evidence>
<reference evidence="5 6" key="1">
    <citation type="journal article" date="2014" name="Genome Biol. Evol.">
        <title>The secreted proteins of Achlya hypogyna and Thraustotheca clavata identify the ancestral oomycete secretome and reveal gene acquisitions by horizontal gene transfer.</title>
        <authorList>
            <person name="Misner I."/>
            <person name="Blouin N."/>
            <person name="Leonard G."/>
            <person name="Richards T.A."/>
            <person name="Lane C.E."/>
        </authorList>
    </citation>
    <scope>NUCLEOTIDE SEQUENCE [LARGE SCALE GENOMIC DNA]</scope>
    <source>
        <strain evidence="5 6">ATCC 48635</strain>
    </source>
</reference>
<evidence type="ECO:0008006" key="7">
    <source>
        <dbReference type="Google" id="ProtNLM"/>
    </source>
</evidence>
<dbReference type="InterPro" id="IPR011041">
    <property type="entry name" value="Quinoprot_gluc/sorb_DH_b-prop"/>
</dbReference>
<dbReference type="AlphaFoldDB" id="A0A1V9YDG9"/>
<gene>
    <name evidence="5" type="ORF">ACHHYP_14305</name>
</gene>
<dbReference type="PANTHER" id="PTHR45532:SF1">
    <property type="entry name" value="WD REPEAT-CONTAINING PROTEIN 97"/>
    <property type="match status" value="1"/>
</dbReference>
<name>A0A1V9YDG9_ACHHY</name>
<keyword evidence="2" id="KW-0677">Repeat</keyword>
<feature type="repeat" description="WD" evidence="3">
    <location>
        <begin position="628"/>
        <end position="660"/>
    </location>
</feature>
<dbReference type="EMBL" id="JNBR01002081">
    <property type="protein sequence ID" value="OQR83761.1"/>
    <property type="molecule type" value="Genomic_DNA"/>
</dbReference>
<dbReference type="STRING" id="1202772.A0A1V9YDG9"/>
<keyword evidence="1 3" id="KW-0853">WD repeat</keyword>
<evidence type="ECO:0000313" key="6">
    <source>
        <dbReference type="Proteomes" id="UP000243579"/>
    </source>
</evidence>
<dbReference type="PROSITE" id="PS00678">
    <property type="entry name" value="WD_REPEATS_1"/>
    <property type="match status" value="1"/>
</dbReference>
<sequence>MQGVVIEELAQVVHSSTINSFCYNDRFNRFAIADERSIKLWHQEGEIRTVNLPQRTSYLVQTIEFIASRNLYVASCLDGTLRFYDEHMNELASVFTHRATILCLVFDEPRQRIITGGIDGCGAWVLRGKDWDGYEHEGQTMRNPAYQVAPLDCFSKTGAAWVQRVKLDGDRVLFLSNNSIHVFTLHDNAHVETYKKLVKAINGAITDFVIYKQKAIVVGCMDGSIYIATIYPRTTLAVFKDHSKPITALAFDDVSQSIFSASLDGTIRMWDMDLLRNIHQIRMDAPVAGLFLVPKTNPVVFAVQSRQAMRLLLLKYTLKEHSTTASPLAILYRFVAPGKKPRPAATKAARPSVSRRKVSQIPIHLMVQEMPAAPDDTLEEEPVQESHVISICQDRSVRIFASETLTTPSATWTPDEAVLQDVIGFAYNPYAELLYVLLKHQILVFDVVEDITTPLRTVDIENRVVKAITSALVAPHFHLQSRRTAGHRRSAISNRSRSEFSLTQSILEAEMNVTWLVCGTDKGELLFSSSLHSSLDEALLQTGHAACITYLSFTSSATAVLVSFAQDKTLGIWRLAPRMTRLAMLTLGEAPSCMAVAPTSQLMACGFEDGRVDFIDFAYPEPKHIASEVNHSSLVIAADFSDDLHLCVTTSFDMSIKVWDQSKNLLREVQMSSPLSCMCFANPQGDLFVAILEKLYTLVAADVLPAKLPSKRVVEVLPPPTPVPAHPMEPIVDPHTAEELSSGHGEGNQDDSIKAEPRAITTPVTAHGKHRRSVQPIIATDVSVCSPPVLRPTKPITPSSTARPETFVSDSQVGDKAQAGSEGEAATALPALLVQPHYDMRQTQMRASSLARGLGKREHLRPSVPVQTKHAAPKSVISPAIPSSERRCRKPPARARDSAELLTPIAPVFHDNHPPLVQRTPRKLWNAIGAEDRRLIVLQRKPS</sequence>
<feature type="repeat" description="WD" evidence="3">
    <location>
        <begin position="541"/>
        <end position="575"/>
    </location>
</feature>
<dbReference type="PROSITE" id="PS50294">
    <property type="entry name" value="WD_REPEATS_REGION"/>
    <property type="match status" value="2"/>
</dbReference>
<dbReference type="InterPro" id="IPR015943">
    <property type="entry name" value="WD40/YVTN_repeat-like_dom_sf"/>
</dbReference>
<evidence type="ECO:0000256" key="3">
    <source>
        <dbReference type="PROSITE-ProRule" id="PRU00221"/>
    </source>
</evidence>
<dbReference type="Pfam" id="PF00400">
    <property type="entry name" value="WD40"/>
    <property type="match status" value="2"/>
</dbReference>
<protein>
    <recommendedName>
        <fullName evidence="7">WD40 repeat-like protein</fullName>
    </recommendedName>
</protein>
<feature type="region of interest" description="Disordered" evidence="4">
    <location>
        <begin position="735"/>
        <end position="754"/>
    </location>
</feature>
<dbReference type="InterPro" id="IPR036322">
    <property type="entry name" value="WD40_repeat_dom_sf"/>
</dbReference>
<keyword evidence="6" id="KW-1185">Reference proteome</keyword>
<comment type="caution">
    <text evidence="5">The sequence shown here is derived from an EMBL/GenBank/DDBJ whole genome shotgun (WGS) entry which is preliminary data.</text>
</comment>
<evidence type="ECO:0000256" key="2">
    <source>
        <dbReference type="ARBA" id="ARBA00022737"/>
    </source>
</evidence>
<feature type="repeat" description="WD" evidence="3">
    <location>
        <begin position="239"/>
        <end position="280"/>
    </location>
</feature>
<evidence type="ECO:0000256" key="4">
    <source>
        <dbReference type="SAM" id="MobiDB-lite"/>
    </source>
</evidence>
<dbReference type="SUPFAM" id="SSF50978">
    <property type="entry name" value="WD40 repeat-like"/>
    <property type="match status" value="1"/>
</dbReference>